<reference evidence="20" key="1">
    <citation type="journal article" date="2014" name="Conserv Genet Resour">
        <title>A complete mitochondrial genome sequence for the Australian turtle, Chelodina longicollis obtained using 454-pyrosequencing.</title>
        <authorList>
            <person name="Zhang X."/>
            <person name="Georges A."/>
        </authorList>
    </citation>
    <scope>NUCLEOTIDE SEQUENCE</scope>
</reference>
<evidence type="ECO:0000256" key="9">
    <source>
        <dbReference type="ARBA" id="ARBA00022967"/>
    </source>
</evidence>
<feature type="transmembrane region" description="Helical" evidence="17">
    <location>
        <begin position="177"/>
        <end position="194"/>
    </location>
</feature>
<keyword evidence="8 17" id="KW-0999">Mitochondrion inner membrane</keyword>
<evidence type="ECO:0000256" key="13">
    <source>
        <dbReference type="ARBA" id="ARBA00023075"/>
    </source>
</evidence>
<dbReference type="CTD" id="4536"/>
<keyword evidence="7 17" id="KW-0812">Transmembrane</keyword>
<dbReference type="InterPro" id="IPR003917">
    <property type="entry name" value="NADH_UbQ_OxRdtase_chain2"/>
</dbReference>
<dbReference type="EMBL" id="KJ713173">
    <property type="protein sequence ID" value="AIH00082.1"/>
    <property type="molecule type" value="Genomic_DNA"/>
</dbReference>
<feature type="domain" description="NADH:quinone oxidoreductase/Mrp antiporter transmembrane" evidence="18">
    <location>
        <begin position="23"/>
        <end position="288"/>
    </location>
</feature>
<evidence type="ECO:0000256" key="3">
    <source>
        <dbReference type="ARBA" id="ARBA00012944"/>
    </source>
</evidence>
<comment type="subcellular location">
    <subcellularLocation>
        <location evidence="1 17">Mitochondrion inner membrane</location>
        <topology evidence="1 17">Multi-pass membrane protein</topology>
    </subcellularLocation>
</comment>
<feature type="transmembrane region" description="Helical" evidence="17">
    <location>
        <begin position="96"/>
        <end position="115"/>
    </location>
</feature>
<dbReference type="InterPro" id="IPR010933">
    <property type="entry name" value="NADH_DH_su2_C"/>
</dbReference>
<dbReference type="AlphaFoldDB" id="A0A075WIL2"/>
<evidence type="ECO:0000256" key="2">
    <source>
        <dbReference type="ARBA" id="ARBA00007012"/>
    </source>
</evidence>
<dbReference type="GeneID" id="20005761"/>
<feature type="transmembrane region" description="Helical" evidence="17">
    <location>
        <begin position="57"/>
        <end position="76"/>
    </location>
</feature>
<evidence type="ECO:0000313" key="20">
    <source>
        <dbReference type="EMBL" id="AIH00082.1"/>
    </source>
</evidence>
<dbReference type="PRINTS" id="PR01436">
    <property type="entry name" value="NADHDHGNASE2"/>
</dbReference>
<protein>
    <recommendedName>
        <fullName evidence="4 17">NADH-ubiquinone oxidoreductase chain 2</fullName>
        <ecNumber evidence="3 17">7.1.1.2</ecNumber>
    </recommendedName>
</protein>
<geneLocation type="mitochondrion" evidence="20"/>
<dbReference type="PANTHER" id="PTHR46552:SF1">
    <property type="entry name" value="NADH-UBIQUINONE OXIDOREDUCTASE CHAIN 2"/>
    <property type="match status" value="1"/>
</dbReference>
<accession>A0A075WIL2</accession>
<keyword evidence="15 17" id="KW-0472">Membrane</keyword>
<evidence type="ECO:0000256" key="4">
    <source>
        <dbReference type="ARBA" id="ARBA00021008"/>
    </source>
</evidence>
<evidence type="ECO:0000256" key="1">
    <source>
        <dbReference type="ARBA" id="ARBA00004448"/>
    </source>
</evidence>
<feature type="transmembrane region" description="Helical" evidence="17">
    <location>
        <begin position="200"/>
        <end position="219"/>
    </location>
</feature>
<dbReference type="InterPro" id="IPR050175">
    <property type="entry name" value="Complex_I_Subunit_2"/>
</dbReference>
<feature type="transmembrane region" description="Helical" evidence="17">
    <location>
        <begin position="273"/>
        <end position="294"/>
    </location>
</feature>
<evidence type="ECO:0000256" key="16">
    <source>
        <dbReference type="ARBA" id="ARBA00049551"/>
    </source>
</evidence>
<dbReference type="GO" id="GO:0006120">
    <property type="term" value="P:mitochondrial electron transport, NADH to ubiquinone"/>
    <property type="evidence" value="ECO:0007669"/>
    <property type="project" value="InterPro"/>
</dbReference>
<evidence type="ECO:0000256" key="11">
    <source>
        <dbReference type="ARBA" id="ARBA00022989"/>
    </source>
</evidence>
<comment type="similarity">
    <text evidence="2 17">Belongs to the complex I subunit 2 family.</text>
</comment>
<keyword evidence="13 17" id="KW-0830">Ubiquinone</keyword>
<evidence type="ECO:0000256" key="17">
    <source>
        <dbReference type="RuleBase" id="RU003403"/>
    </source>
</evidence>
<feature type="domain" description="NADH dehydrogenase subunit 2 C-terminal" evidence="19">
    <location>
        <begin position="290"/>
        <end position="344"/>
    </location>
</feature>
<organism evidence="20">
    <name type="scientific">Chelodina longicollis</name>
    <name type="common">Snake-necked turtle</name>
    <name type="synonym">Testudo longicollis</name>
    <dbReference type="NCBI Taxonomy" id="44491"/>
    <lineage>
        <taxon>Eukaryota</taxon>
        <taxon>Metazoa</taxon>
        <taxon>Chordata</taxon>
        <taxon>Craniata</taxon>
        <taxon>Vertebrata</taxon>
        <taxon>Euteleostomi</taxon>
        <taxon>Archelosauria</taxon>
        <taxon>Testudinata</taxon>
        <taxon>Testudines</taxon>
        <taxon>Pleurodira</taxon>
        <taxon>Chelidae</taxon>
        <taxon>Chelodina</taxon>
    </lineage>
</organism>
<evidence type="ECO:0000259" key="18">
    <source>
        <dbReference type="Pfam" id="PF00361"/>
    </source>
</evidence>
<dbReference type="EC" id="7.1.1.2" evidence="3 17"/>
<evidence type="ECO:0000256" key="10">
    <source>
        <dbReference type="ARBA" id="ARBA00022982"/>
    </source>
</evidence>
<dbReference type="Pfam" id="PF00361">
    <property type="entry name" value="Proton_antipo_M"/>
    <property type="match status" value="1"/>
</dbReference>
<keyword evidence="14 17" id="KW-0496">Mitochondrion</keyword>
<comment type="catalytic activity">
    <reaction evidence="16 17">
        <text>a ubiquinone + NADH + 5 H(+)(in) = a ubiquinol + NAD(+) + 4 H(+)(out)</text>
        <dbReference type="Rhea" id="RHEA:29091"/>
        <dbReference type="Rhea" id="RHEA-COMP:9565"/>
        <dbReference type="Rhea" id="RHEA-COMP:9566"/>
        <dbReference type="ChEBI" id="CHEBI:15378"/>
        <dbReference type="ChEBI" id="CHEBI:16389"/>
        <dbReference type="ChEBI" id="CHEBI:17976"/>
        <dbReference type="ChEBI" id="CHEBI:57540"/>
        <dbReference type="ChEBI" id="CHEBI:57945"/>
        <dbReference type="EC" id="7.1.1.2"/>
    </reaction>
</comment>
<evidence type="ECO:0000256" key="8">
    <source>
        <dbReference type="ARBA" id="ARBA00022792"/>
    </source>
</evidence>
<evidence type="ECO:0000256" key="12">
    <source>
        <dbReference type="ARBA" id="ARBA00023027"/>
    </source>
</evidence>
<keyword evidence="10 17" id="KW-0249">Electron transport</keyword>
<dbReference type="GO" id="GO:0005743">
    <property type="term" value="C:mitochondrial inner membrane"/>
    <property type="evidence" value="ECO:0007669"/>
    <property type="project" value="UniProtKB-SubCell"/>
</dbReference>
<gene>
    <name evidence="20" type="primary">ND2</name>
</gene>
<evidence type="ECO:0000256" key="7">
    <source>
        <dbReference type="ARBA" id="ARBA00022692"/>
    </source>
</evidence>
<evidence type="ECO:0000256" key="15">
    <source>
        <dbReference type="ARBA" id="ARBA00023136"/>
    </source>
</evidence>
<proteinExistence type="inferred from homology"/>
<name>A0A075WIL2_CHELO</name>
<evidence type="ECO:0000256" key="14">
    <source>
        <dbReference type="ARBA" id="ARBA00023128"/>
    </source>
</evidence>
<dbReference type="InterPro" id="IPR001750">
    <property type="entry name" value="ND/Mrp_TM"/>
</dbReference>
<keyword evidence="12 17" id="KW-0520">NAD</keyword>
<keyword evidence="11 17" id="KW-1133">Transmembrane helix</keyword>
<keyword evidence="6 17" id="KW-0679">Respiratory chain</keyword>
<keyword evidence="9 17" id="KW-1278">Translocase</keyword>
<dbReference type="Pfam" id="PF06444">
    <property type="entry name" value="NADH_dehy_S2_C"/>
    <property type="match status" value="1"/>
</dbReference>
<feature type="transmembrane region" description="Helical" evidence="17">
    <location>
        <begin position="240"/>
        <end position="261"/>
    </location>
</feature>
<evidence type="ECO:0000256" key="5">
    <source>
        <dbReference type="ARBA" id="ARBA00022448"/>
    </source>
</evidence>
<dbReference type="GO" id="GO:0008137">
    <property type="term" value="F:NADH dehydrogenase (ubiquinone) activity"/>
    <property type="evidence" value="ECO:0007669"/>
    <property type="project" value="UniProtKB-EC"/>
</dbReference>
<evidence type="ECO:0000256" key="6">
    <source>
        <dbReference type="ARBA" id="ARBA00022660"/>
    </source>
</evidence>
<dbReference type="RefSeq" id="YP_009051218.1">
    <property type="nucleotide sequence ID" value="NC_024667.1"/>
</dbReference>
<feature type="transmembrane region" description="Helical" evidence="17">
    <location>
        <begin position="152"/>
        <end position="170"/>
    </location>
</feature>
<comment type="function">
    <text evidence="17">Core subunit of the mitochondrial membrane respiratory chain NADH dehydrogenase (Complex I) which catalyzes electron transfer from NADH through the respiratory chain, using ubiquinone as an electron acceptor. Essential for the catalytic activity and assembly of complex I.</text>
</comment>
<keyword evidence="5" id="KW-0813">Transport</keyword>
<evidence type="ECO:0000259" key="19">
    <source>
        <dbReference type="Pfam" id="PF06444"/>
    </source>
</evidence>
<dbReference type="PANTHER" id="PTHR46552">
    <property type="entry name" value="NADH-UBIQUINONE OXIDOREDUCTASE CHAIN 2"/>
    <property type="match status" value="1"/>
</dbReference>
<sequence>MNPLAKGLITMNLILGPLLTVSSNHWILAWCGLEISTLSIIPLIAQQHHPRATEASIKYFLTQAAASTLVLFSSMLNAWYLGQWDTMLMHNNTSCMLLTVALAMKLGLAPFHLWLPEVLQGASTMTALLLVTWQKLAPLSLLVMTHQHLNSPMLLFMGLLSTLIGGWGGLNQTQLRKIMAFSSIAHLGWMATILTMSPKLMLLTFYLYLIMTTTTFLMIEQLKTNKMSTIMTSWTKTPSLNTLMMLTLMSLAGLPPLTGFSPKWLILQELIKQHMMTLATLMALISLLSLFFYLRISYYTTITMPPNSHSYTQQWRHKMPNVKPHLAMVTSLSTSILPITPMLLSMI</sequence>